<evidence type="ECO:0000313" key="1">
    <source>
        <dbReference type="EMBL" id="CAG7725121.1"/>
    </source>
</evidence>
<accession>A0A8J2JV84</accession>
<dbReference type="AlphaFoldDB" id="A0A8J2JV84"/>
<evidence type="ECO:0000313" key="2">
    <source>
        <dbReference type="Proteomes" id="UP000708208"/>
    </source>
</evidence>
<name>A0A8J2JV84_9HEXA</name>
<comment type="caution">
    <text evidence="1">The sequence shown here is derived from an EMBL/GenBank/DDBJ whole genome shotgun (WGS) entry which is preliminary data.</text>
</comment>
<keyword evidence="2" id="KW-1185">Reference proteome</keyword>
<dbReference type="EMBL" id="CAJVCH010117732">
    <property type="protein sequence ID" value="CAG7725121.1"/>
    <property type="molecule type" value="Genomic_DNA"/>
</dbReference>
<gene>
    <name evidence="1" type="ORF">AFUS01_LOCUS14101</name>
</gene>
<dbReference type="Proteomes" id="UP000708208">
    <property type="component" value="Unassembled WGS sequence"/>
</dbReference>
<feature type="non-terminal residue" evidence="1">
    <location>
        <position position="1"/>
    </location>
</feature>
<organism evidence="1 2">
    <name type="scientific">Allacma fusca</name>
    <dbReference type="NCBI Taxonomy" id="39272"/>
    <lineage>
        <taxon>Eukaryota</taxon>
        <taxon>Metazoa</taxon>
        <taxon>Ecdysozoa</taxon>
        <taxon>Arthropoda</taxon>
        <taxon>Hexapoda</taxon>
        <taxon>Collembola</taxon>
        <taxon>Symphypleona</taxon>
        <taxon>Sminthuridae</taxon>
        <taxon>Allacma</taxon>
    </lineage>
</organism>
<reference evidence="1" key="1">
    <citation type="submission" date="2021-06" db="EMBL/GenBank/DDBJ databases">
        <authorList>
            <person name="Hodson N. C."/>
            <person name="Mongue J. A."/>
            <person name="Jaron S. K."/>
        </authorList>
    </citation>
    <scope>NUCLEOTIDE SEQUENCE</scope>
</reference>
<proteinExistence type="predicted"/>
<sequence>LATEVHKQDVSKCCILPPFKTSSI</sequence>
<protein>
    <submittedName>
        <fullName evidence="1">Uncharacterized protein</fullName>
    </submittedName>
</protein>